<dbReference type="InterPro" id="IPR001248">
    <property type="entry name" value="Pur-cyt_permease"/>
</dbReference>
<feature type="transmembrane region" description="Helical" evidence="6">
    <location>
        <begin position="236"/>
        <end position="255"/>
    </location>
</feature>
<dbReference type="CDD" id="cd11482">
    <property type="entry name" value="SLC-NCS1sbd_NRT1-like"/>
    <property type="match status" value="1"/>
</dbReference>
<accession>A0AAV9MUW0</accession>
<dbReference type="GO" id="GO:0005886">
    <property type="term" value="C:plasma membrane"/>
    <property type="evidence" value="ECO:0007669"/>
    <property type="project" value="TreeGrafter"/>
</dbReference>
<name>A0AAV9MUW0_9EURO</name>
<comment type="caution">
    <text evidence="7">The sequence shown here is derived from an EMBL/GenBank/DDBJ whole genome shotgun (WGS) entry which is preliminary data.</text>
</comment>
<evidence type="ECO:0000256" key="2">
    <source>
        <dbReference type="ARBA" id="ARBA00008974"/>
    </source>
</evidence>
<reference evidence="7 8" key="1">
    <citation type="submission" date="2023-08" db="EMBL/GenBank/DDBJ databases">
        <title>Black Yeasts Isolated from many extreme environments.</title>
        <authorList>
            <person name="Coleine C."/>
            <person name="Stajich J.E."/>
            <person name="Selbmann L."/>
        </authorList>
    </citation>
    <scope>NUCLEOTIDE SEQUENCE [LARGE SCALE GENOMIC DNA]</scope>
    <source>
        <strain evidence="7 8">CCFEE 5792</strain>
    </source>
</reference>
<dbReference type="InterPro" id="IPR012681">
    <property type="entry name" value="NCS1"/>
</dbReference>
<evidence type="ECO:0000256" key="5">
    <source>
        <dbReference type="ARBA" id="ARBA00023136"/>
    </source>
</evidence>
<evidence type="ECO:0000313" key="7">
    <source>
        <dbReference type="EMBL" id="KAK5043566.1"/>
    </source>
</evidence>
<dbReference type="NCBIfam" id="TIGR00800">
    <property type="entry name" value="ncs1"/>
    <property type="match status" value="1"/>
</dbReference>
<dbReference type="EMBL" id="JAVRRD010000057">
    <property type="protein sequence ID" value="KAK5043566.1"/>
    <property type="molecule type" value="Genomic_DNA"/>
</dbReference>
<dbReference type="PANTHER" id="PTHR30618:SF1">
    <property type="entry name" value="URIDINE PERMEASE"/>
    <property type="match status" value="1"/>
</dbReference>
<dbReference type="GO" id="GO:0015205">
    <property type="term" value="F:nucleobase transmembrane transporter activity"/>
    <property type="evidence" value="ECO:0007669"/>
    <property type="project" value="TreeGrafter"/>
</dbReference>
<evidence type="ECO:0000256" key="3">
    <source>
        <dbReference type="ARBA" id="ARBA00022692"/>
    </source>
</evidence>
<comment type="subcellular location">
    <subcellularLocation>
        <location evidence="1">Membrane</location>
        <topology evidence="1">Multi-pass membrane protein</topology>
    </subcellularLocation>
</comment>
<feature type="transmembrane region" description="Helical" evidence="6">
    <location>
        <begin position="446"/>
        <end position="463"/>
    </location>
</feature>
<feature type="transmembrane region" description="Helical" evidence="6">
    <location>
        <begin position="322"/>
        <end position="345"/>
    </location>
</feature>
<gene>
    <name evidence="7" type="ORF">LTR84_011426</name>
</gene>
<sequence>MGLFSRPTLVAKGAEEVKGKDIWLDNDDLRPLKLKDRTWTQLTYFTFWFSAAATVSNWYGASAAQALGLSMWESLACSFGGQCLIGVIITLNGRSGAVYHVGFPILNRSAFGVFGAWWPTFNRAVMAIVWNGVNAVQGGQCIYVMLHAIFPSIANIKDTMGTGSALTSAGMIGFAVFWLVTCFFLVIPVPKMKNLVYAKLVVFIISALAMLGWTVSKAGGLGPVARQGSTVHGSEKSWLIVRFLMLGAANCATFASNAPDFQRYGSRSKDPILGNLVGFPLANLVVALIGNIVGASSQVIFGELVWNPIDFLDMLQTTDYTAANRAGCFFIALMFAYCAIFSSIFENSLPAGNDLAALCPKYISIRKGFFICAVVSFAINPWYLLGSASIFVSFLASYQIFLSSITGVLLCHYYLIARGYLHIPDLFTSNKAGAYYYSKGWNIRAYIAYVIGVVPNFYGFLNNMGVDAPIGVTKFYYFAYWVGIFVSGAVYWGLCKAYPPAIMYDKGWMEPKNYIRPEEDEAVQVLDAQGSDVEAVGSGNGAEGSDGEKVIARVAGFEKAD</sequence>
<feature type="transmembrane region" description="Helical" evidence="6">
    <location>
        <begin position="365"/>
        <end position="384"/>
    </location>
</feature>
<evidence type="ECO:0000313" key="8">
    <source>
        <dbReference type="Proteomes" id="UP001358417"/>
    </source>
</evidence>
<feature type="transmembrane region" description="Helical" evidence="6">
    <location>
        <begin position="170"/>
        <end position="189"/>
    </location>
</feature>
<evidence type="ECO:0000256" key="1">
    <source>
        <dbReference type="ARBA" id="ARBA00004141"/>
    </source>
</evidence>
<feature type="transmembrane region" description="Helical" evidence="6">
    <location>
        <begin position="125"/>
        <end position="150"/>
    </location>
</feature>
<organism evidence="7 8">
    <name type="scientific">Exophiala bonariae</name>
    <dbReference type="NCBI Taxonomy" id="1690606"/>
    <lineage>
        <taxon>Eukaryota</taxon>
        <taxon>Fungi</taxon>
        <taxon>Dikarya</taxon>
        <taxon>Ascomycota</taxon>
        <taxon>Pezizomycotina</taxon>
        <taxon>Eurotiomycetes</taxon>
        <taxon>Chaetothyriomycetidae</taxon>
        <taxon>Chaetothyriales</taxon>
        <taxon>Herpotrichiellaceae</taxon>
        <taxon>Exophiala</taxon>
    </lineage>
</organism>
<dbReference type="FunFam" id="1.10.4160.10:FF:000001">
    <property type="entry name" value="Uracil permease, putative"/>
    <property type="match status" value="1"/>
</dbReference>
<keyword evidence="3 6" id="KW-0812">Transmembrane</keyword>
<comment type="similarity">
    <text evidence="2">Belongs to the purine-cytosine permease (2.A.39) family.</text>
</comment>
<evidence type="ECO:0000256" key="4">
    <source>
        <dbReference type="ARBA" id="ARBA00022989"/>
    </source>
</evidence>
<dbReference type="GeneID" id="89979579"/>
<dbReference type="InterPro" id="IPR045225">
    <property type="entry name" value="Uracil/uridine/allantoin_perm"/>
</dbReference>
<feature type="transmembrane region" description="Helical" evidence="6">
    <location>
        <begin position="196"/>
        <end position="216"/>
    </location>
</feature>
<evidence type="ECO:0000256" key="6">
    <source>
        <dbReference type="SAM" id="Phobius"/>
    </source>
</evidence>
<proteinExistence type="inferred from homology"/>
<keyword evidence="4 6" id="KW-1133">Transmembrane helix</keyword>
<feature type="transmembrane region" description="Helical" evidence="6">
    <location>
        <begin position="390"/>
        <end position="416"/>
    </location>
</feature>
<dbReference type="Pfam" id="PF02133">
    <property type="entry name" value="Transp_cyt_pur"/>
    <property type="match status" value="1"/>
</dbReference>
<dbReference type="RefSeq" id="XP_064699952.1">
    <property type="nucleotide sequence ID" value="XM_064854958.1"/>
</dbReference>
<dbReference type="Gene3D" id="1.10.4160.10">
    <property type="entry name" value="Hydantoin permease"/>
    <property type="match status" value="1"/>
</dbReference>
<evidence type="ECO:0008006" key="9">
    <source>
        <dbReference type="Google" id="ProtNLM"/>
    </source>
</evidence>
<keyword evidence="8" id="KW-1185">Reference proteome</keyword>
<feature type="transmembrane region" description="Helical" evidence="6">
    <location>
        <begin position="276"/>
        <end position="302"/>
    </location>
</feature>
<feature type="transmembrane region" description="Helical" evidence="6">
    <location>
        <begin position="42"/>
        <end position="60"/>
    </location>
</feature>
<protein>
    <recommendedName>
        <fullName evidence="9">NCS1 nucleoside transporter</fullName>
    </recommendedName>
</protein>
<feature type="transmembrane region" description="Helical" evidence="6">
    <location>
        <begin position="97"/>
        <end position="118"/>
    </location>
</feature>
<dbReference type="Proteomes" id="UP001358417">
    <property type="component" value="Unassembled WGS sequence"/>
</dbReference>
<keyword evidence="5 6" id="KW-0472">Membrane</keyword>
<dbReference type="AlphaFoldDB" id="A0AAV9MUW0"/>
<feature type="transmembrane region" description="Helical" evidence="6">
    <location>
        <begin position="475"/>
        <end position="494"/>
    </location>
</feature>
<feature type="transmembrane region" description="Helical" evidence="6">
    <location>
        <begin position="72"/>
        <end position="91"/>
    </location>
</feature>
<dbReference type="PANTHER" id="PTHR30618">
    <property type="entry name" value="NCS1 FAMILY PURINE/PYRIMIDINE TRANSPORTER"/>
    <property type="match status" value="1"/>
</dbReference>